<dbReference type="CDD" id="cd07185">
    <property type="entry name" value="OmpA_C-like"/>
    <property type="match status" value="1"/>
</dbReference>
<dbReference type="InterPro" id="IPR006665">
    <property type="entry name" value="OmpA-like"/>
</dbReference>
<dbReference type="STRING" id="767434.Fraau_1797"/>
<dbReference type="Pfam" id="PF09850">
    <property type="entry name" value="DotU"/>
    <property type="match status" value="1"/>
</dbReference>
<dbReference type="GO" id="GO:0016020">
    <property type="term" value="C:membrane"/>
    <property type="evidence" value="ECO:0007669"/>
    <property type="project" value="UniProtKB-UniRule"/>
</dbReference>
<dbReference type="NCBIfam" id="NF038228">
    <property type="entry name" value="IcmH_DotU_IVB"/>
    <property type="match status" value="1"/>
</dbReference>
<dbReference type="SUPFAM" id="SSF103088">
    <property type="entry name" value="OmpA-like"/>
    <property type="match status" value="1"/>
</dbReference>
<organism evidence="5 6">
    <name type="scientific">Frateuria aurantia (strain ATCC 33424 / DSM 6220 / KCTC 2777 / LMG 1558 / NBRC 3245 / NCIMB 13370)</name>
    <name type="common">Acetobacter aurantius</name>
    <dbReference type="NCBI Taxonomy" id="767434"/>
    <lineage>
        <taxon>Bacteria</taxon>
        <taxon>Pseudomonadati</taxon>
        <taxon>Pseudomonadota</taxon>
        <taxon>Gammaproteobacteria</taxon>
        <taxon>Lysobacterales</taxon>
        <taxon>Rhodanobacteraceae</taxon>
        <taxon>Frateuria</taxon>
    </lineage>
</organism>
<dbReference type="Gene3D" id="3.30.1330.60">
    <property type="entry name" value="OmpA-like domain"/>
    <property type="match status" value="1"/>
</dbReference>
<gene>
    <name evidence="5" type="ordered locus">Fraau_1797</name>
</gene>
<dbReference type="InterPro" id="IPR017732">
    <property type="entry name" value="T4/T6SS_DotU"/>
</dbReference>
<dbReference type="Gene3D" id="1.25.40.590">
    <property type="entry name" value="Type IV / VI secretion system, DotU"/>
    <property type="match status" value="1"/>
</dbReference>
<sequence>MNHRGGLSLASSGQEPAPGLTYPGPGIPGDPAFGRSSHNPLLLAARPLLNLMVQIRTGKQAINPVLLRERLISAIRRFQDQAQALSTPVETIVGARYCLCTALDESAALTSWGGDGIWSAHSLLVIFHNETWGGEKFFQLLARLIQDPGRHWPLIELQFHCLALGFEGRYRIIDNGQAQLEGLKLRLRKLLAAGAGGQGDALAGHWLDPQGRASATLRRWVPLWSWLVLALILTAGVYVGLLLLLNARLDAGYVAVNSIHLPELDILAAPAQRDLHLKELLADDIRGGALSVEDAADHHVITLRGDGLFDSGRADLRPAYRAVLARVAAALDRVPGRIVLVGHTDNQPIHTASYPSNQTLSLARARSVADFLHDTALGAHRDIQVQGQGDTHPLTSNDTASGRALNRRVEMVLFPGAAASPSPWTR</sequence>
<keyword evidence="3" id="KW-0812">Transmembrane</keyword>
<evidence type="ECO:0000259" key="4">
    <source>
        <dbReference type="PROSITE" id="PS51123"/>
    </source>
</evidence>
<dbReference type="eggNOG" id="COG3455">
    <property type="taxonomic scope" value="Bacteria"/>
</dbReference>
<dbReference type="PANTHER" id="PTHR38033:SF1">
    <property type="entry name" value="DOTU FAMILY TYPE IV_VI SECRETION SYSTEM PROTEIN"/>
    <property type="match status" value="1"/>
</dbReference>
<dbReference type="NCBIfam" id="TIGR03349">
    <property type="entry name" value="IV_VI_DotU"/>
    <property type="match status" value="1"/>
</dbReference>
<dbReference type="KEGG" id="fau:Fraau_1797"/>
<evidence type="ECO:0000256" key="3">
    <source>
        <dbReference type="SAM" id="Phobius"/>
    </source>
</evidence>
<dbReference type="OrthoDB" id="345640at2"/>
<dbReference type="Pfam" id="PF00691">
    <property type="entry name" value="OmpA"/>
    <property type="match status" value="1"/>
</dbReference>
<dbReference type="RefSeq" id="WP_014403207.1">
    <property type="nucleotide sequence ID" value="NC_017033.1"/>
</dbReference>
<evidence type="ECO:0000313" key="6">
    <source>
        <dbReference type="Proteomes" id="UP000005234"/>
    </source>
</evidence>
<evidence type="ECO:0000256" key="1">
    <source>
        <dbReference type="PROSITE-ProRule" id="PRU00473"/>
    </source>
</evidence>
<dbReference type="EMBL" id="CP003350">
    <property type="protein sequence ID" value="AFC86202.1"/>
    <property type="molecule type" value="Genomic_DNA"/>
</dbReference>
<dbReference type="InterPro" id="IPR017733">
    <property type="entry name" value="OmpA-like_dom_proteobacteria"/>
</dbReference>
<feature type="region of interest" description="Disordered" evidence="2">
    <location>
        <begin position="1"/>
        <end position="29"/>
    </location>
</feature>
<name>H8KZG0_FRAAD</name>
<keyword evidence="6" id="KW-1185">Reference proteome</keyword>
<dbReference type="NCBIfam" id="TIGR03350">
    <property type="entry name" value="type_VI_ompA"/>
    <property type="match status" value="1"/>
</dbReference>
<feature type="transmembrane region" description="Helical" evidence="3">
    <location>
        <begin position="223"/>
        <end position="245"/>
    </location>
</feature>
<dbReference type="InterPro" id="IPR036737">
    <property type="entry name" value="OmpA-like_sf"/>
</dbReference>
<dbReference type="PROSITE" id="PS51123">
    <property type="entry name" value="OMPA_2"/>
    <property type="match status" value="1"/>
</dbReference>
<feature type="domain" description="OmpA-like" evidence="4">
    <location>
        <begin position="296"/>
        <end position="417"/>
    </location>
</feature>
<evidence type="ECO:0000313" key="5">
    <source>
        <dbReference type="EMBL" id="AFC86202.1"/>
    </source>
</evidence>
<dbReference type="AlphaFoldDB" id="H8KZG0"/>
<dbReference type="eggNOG" id="COG1360">
    <property type="taxonomic scope" value="Bacteria"/>
</dbReference>
<dbReference type="HOGENOM" id="CLU_041790_0_0_6"/>
<evidence type="ECO:0000256" key="2">
    <source>
        <dbReference type="SAM" id="MobiDB-lite"/>
    </source>
</evidence>
<keyword evidence="1 3" id="KW-0472">Membrane</keyword>
<proteinExistence type="predicted"/>
<dbReference type="InterPro" id="IPR038522">
    <property type="entry name" value="T4/T6SS_DotU_sf"/>
</dbReference>
<reference evidence="5" key="1">
    <citation type="submission" date="2012-02" db="EMBL/GenBank/DDBJ databases">
        <title>The complete genome of Frateuria aurantia DSM 6220.</title>
        <authorList>
            <consortium name="US DOE Joint Genome Institute (JGI-PGF)"/>
            <person name="Lucas S."/>
            <person name="Copeland A."/>
            <person name="Lapidus A."/>
            <person name="Glavina del Rio T."/>
            <person name="Dalin E."/>
            <person name="Tice H."/>
            <person name="Bruce D."/>
            <person name="Goodwin L."/>
            <person name="Pitluck S."/>
            <person name="Peters L."/>
            <person name="Ovchinnikova G."/>
            <person name="Teshima H."/>
            <person name="Kyrpides N."/>
            <person name="Mavromatis K."/>
            <person name="Ivanova N."/>
            <person name="Brettin T."/>
            <person name="Detter J.C."/>
            <person name="Han C."/>
            <person name="Larimer F."/>
            <person name="Land M."/>
            <person name="Hauser L."/>
            <person name="Markowitz V."/>
            <person name="Cheng J.-F."/>
            <person name="Hugenholtz P."/>
            <person name="Woyke T."/>
            <person name="Wu D."/>
            <person name="Brambilla E."/>
            <person name="Klenk H.-P."/>
            <person name="Eisen J.A."/>
        </authorList>
    </citation>
    <scope>NUCLEOTIDE SEQUENCE</scope>
    <source>
        <strain evidence="5">DSM 6220</strain>
    </source>
</reference>
<dbReference type="Proteomes" id="UP000005234">
    <property type="component" value="Chromosome"/>
</dbReference>
<accession>H8KZG0</accession>
<protein>
    <submittedName>
        <fullName evidence="5">Type VI secretion system OmpA/MotB family protein</fullName>
    </submittedName>
</protein>
<keyword evidence="3" id="KW-1133">Transmembrane helix</keyword>
<dbReference type="PANTHER" id="PTHR38033">
    <property type="entry name" value="MEMBRANE PROTEIN-RELATED"/>
    <property type="match status" value="1"/>
</dbReference>